<feature type="transmembrane region" description="Helical" evidence="1">
    <location>
        <begin position="207"/>
        <end position="225"/>
    </location>
</feature>
<gene>
    <name evidence="2" type="ORF">BACCIP111899_01761</name>
</gene>
<feature type="transmembrane region" description="Helical" evidence="1">
    <location>
        <begin position="567"/>
        <end position="588"/>
    </location>
</feature>
<keyword evidence="1" id="KW-0812">Transmembrane</keyword>
<organism evidence="2 3">
    <name type="scientific">Bacillus rhizoplanae</name>
    <dbReference type="NCBI Taxonomy" id="2880966"/>
    <lineage>
        <taxon>Bacteria</taxon>
        <taxon>Bacillati</taxon>
        <taxon>Bacillota</taxon>
        <taxon>Bacilli</taxon>
        <taxon>Bacillales</taxon>
        <taxon>Bacillaceae</taxon>
        <taxon>Bacillus</taxon>
    </lineage>
</organism>
<keyword evidence="1" id="KW-0472">Membrane</keyword>
<feature type="transmembrane region" description="Helical" evidence="1">
    <location>
        <begin position="417"/>
        <end position="445"/>
    </location>
</feature>
<evidence type="ECO:0008006" key="4">
    <source>
        <dbReference type="Google" id="ProtNLM"/>
    </source>
</evidence>
<proteinExistence type="predicted"/>
<feature type="transmembrane region" description="Helical" evidence="1">
    <location>
        <begin position="457"/>
        <end position="477"/>
    </location>
</feature>
<dbReference type="EMBL" id="CAKJTI010000006">
    <property type="protein sequence ID" value="CAG9612584.1"/>
    <property type="molecule type" value="Genomic_DNA"/>
</dbReference>
<name>A0ABN7ZUF7_9BACI</name>
<evidence type="ECO:0000313" key="3">
    <source>
        <dbReference type="Proteomes" id="UP000789423"/>
    </source>
</evidence>
<keyword evidence="3" id="KW-1185">Reference proteome</keyword>
<dbReference type="Proteomes" id="UP000789423">
    <property type="component" value="Unassembled WGS sequence"/>
</dbReference>
<feature type="transmembrane region" description="Helical" evidence="1">
    <location>
        <begin position="636"/>
        <end position="652"/>
    </location>
</feature>
<reference evidence="2 3" key="1">
    <citation type="submission" date="2021-10" db="EMBL/GenBank/DDBJ databases">
        <authorList>
            <person name="Criscuolo A."/>
        </authorList>
    </citation>
    <scope>NUCLEOTIDE SEQUENCE [LARGE SCALE GENOMIC DNA]</scope>
    <source>
        <strain evidence="3">CIP 111899</strain>
    </source>
</reference>
<evidence type="ECO:0000256" key="1">
    <source>
        <dbReference type="SAM" id="Phobius"/>
    </source>
</evidence>
<comment type="caution">
    <text evidence="2">The sequence shown here is derived from an EMBL/GenBank/DDBJ whole genome shotgun (WGS) entry which is preliminary data.</text>
</comment>
<dbReference type="InterPro" id="IPR018674">
    <property type="entry name" value="DUF2142_membrane"/>
</dbReference>
<evidence type="ECO:0000313" key="2">
    <source>
        <dbReference type="EMBL" id="CAG9612584.1"/>
    </source>
</evidence>
<feature type="transmembrane region" description="Helical" evidence="1">
    <location>
        <begin position="531"/>
        <end position="555"/>
    </location>
</feature>
<feature type="transmembrane region" description="Helical" evidence="1">
    <location>
        <begin position="600"/>
        <end position="616"/>
    </location>
</feature>
<feature type="transmembrane region" description="Helical" evidence="1">
    <location>
        <begin position="334"/>
        <end position="357"/>
    </location>
</feature>
<feature type="transmembrane region" description="Helical" evidence="1">
    <location>
        <begin position="369"/>
        <end position="397"/>
    </location>
</feature>
<keyword evidence="1" id="KW-1133">Transmembrane helix</keyword>
<sequence>MVNRKKIFLSFLIVFCAVFYVFLTGPIHTVNKSLAYSNYKMVDLAEGDELRQEFRFAGENPKYLLLPLTSESYHKNALLEYELSVKGRVVSKETIDLKKWGGEDYIKDPHFKSSIIVPIAKDLDNDVVLKVKIVKAENGEKISIRTGASLSSDGKLIVNGKEDKGQAVAAKVLYDQLDWLKIRQAAITALVTLVVLALIGKNTIKNFVVVAGAMGIMFSFNNPLFEATDENFHFAKAYDISLGHLLSTKQGDKVGVNLPENIDDMPRPNQFETTYGLLQKGERYDRAKSEAWDTYTFANKTKFVEQPTTAVYTPIPYIPQALGLFIANILGLKAFSALMLGRIFNLIVYIVLTAMAIKIIPRLKNTLAFLASFPLFVSLAASFSADAMLMGLTYLFIAIILQKLMCSEKDVLRVKDFVIPTLLLILIVLCKFTYWPLSFLMLSFVGRDLFRTKMQGIISFLTLAGISGLLMSSWNLFVMKFVGTINPNEKINPVEQLKFMFGHPVDAMKTFFGTFEDGMSTWLTMLNQVGWVTHLMSGIVIISLVGLVMTAIFDYTEDKFKLRNIDYWIFILTSISIVGLVMLSLYLTWSEVGADFINGLQGRYFLPILPIILFMFNEKMNVKQHSELTAQRSAKLACWMLLYANVFMLGYLY</sequence>
<dbReference type="Pfam" id="PF09913">
    <property type="entry name" value="DUF2142"/>
    <property type="match status" value="1"/>
</dbReference>
<feature type="transmembrane region" description="Helical" evidence="1">
    <location>
        <begin position="7"/>
        <end position="27"/>
    </location>
</feature>
<accession>A0ABN7ZUF7</accession>
<feature type="transmembrane region" description="Helical" evidence="1">
    <location>
        <begin position="182"/>
        <end position="200"/>
    </location>
</feature>
<protein>
    <recommendedName>
        <fullName evidence="4">DUF2142 domain-containing protein</fullName>
    </recommendedName>
</protein>